<gene>
    <name evidence="1" type="ORF">METZ01_LOCUS327962</name>
</gene>
<protein>
    <submittedName>
        <fullName evidence="1">Uncharacterized protein</fullName>
    </submittedName>
</protein>
<organism evidence="1">
    <name type="scientific">marine metagenome</name>
    <dbReference type="NCBI Taxonomy" id="408172"/>
    <lineage>
        <taxon>unclassified sequences</taxon>
        <taxon>metagenomes</taxon>
        <taxon>ecological metagenomes</taxon>
    </lineage>
</organism>
<accession>A0A382PR31</accession>
<reference evidence="1" key="1">
    <citation type="submission" date="2018-05" db="EMBL/GenBank/DDBJ databases">
        <authorList>
            <person name="Lanie J.A."/>
            <person name="Ng W.-L."/>
            <person name="Kazmierczak K.M."/>
            <person name="Andrzejewski T.M."/>
            <person name="Davidsen T.M."/>
            <person name="Wayne K.J."/>
            <person name="Tettelin H."/>
            <person name="Glass J.I."/>
            <person name="Rusch D."/>
            <person name="Podicherti R."/>
            <person name="Tsui H.-C.T."/>
            <person name="Winkler M.E."/>
        </authorList>
    </citation>
    <scope>NUCLEOTIDE SEQUENCE</scope>
</reference>
<name>A0A382PR31_9ZZZZ</name>
<sequence length="222" mass="24316">MKLNSLLSVLAGSMIFGSSVIAKDVDDKSSEKKQISLSKLRTELGSAVKNGEMSREEAMAKYRKAEASGTIESLEKNQEDESLLTLNGFFLGGKEDDDGQYQASFIIQSKSTDKSEWPHITFTGMRFKSQFSDLRKRDAVLINLGEGTAKKVAGEKGGKKKGKSVAMRKGAGKRGLANFYSIVIGSLKSKDIELGEFIMDVDYATLNKYSSAWVKDEIIGKT</sequence>
<feature type="non-terminal residue" evidence="1">
    <location>
        <position position="222"/>
    </location>
</feature>
<dbReference type="AlphaFoldDB" id="A0A382PR31"/>
<proteinExistence type="predicted"/>
<evidence type="ECO:0000313" key="1">
    <source>
        <dbReference type="EMBL" id="SVC75108.1"/>
    </source>
</evidence>
<dbReference type="EMBL" id="UINC01108763">
    <property type="protein sequence ID" value="SVC75108.1"/>
    <property type="molecule type" value="Genomic_DNA"/>
</dbReference>